<proteinExistence type="predicted"/>
<organism evidence="2 3">
    <name type="scientific">Colletotrichum zoysiae</name>
    <dbReference type="NCBI Taxonomy" id="1216348"/>
    <lineage>
        <taxon>Eukaryota</taxon>
        <taxon>Fungi</taxon>
        <taxon>Dikarya</taxon>
        <taxon>Ascomycota</taxon>
        <taxon>Pezizomycotina</taxon>
        <taxon>Sordariomycetes</taxon>
        <taxon>Hypocreomycetidae</taxon>
        <taxon>Glomerellales</taxon>
        <taxon>Glomerellaceae</taxon>
        <taxon>Colletotrichum</taxon>
        <taxon>Colletotrichum graminicola species complex</taxon>
    </lineage>
</organism>
<keyword evidence="2" id="KW-0808">Transferase</keyword>
<dbReference type="GO" id="GO:0004674">
    <property type="term" value="F:protein serine/threonine kinase activity"/>
    <property type="evidence" value="ECO:0007669"/>
    <property type="project" value="TreeGrafter"/>
</dbReference>
<dbReference type="Pfam" id="PF00069">
    <property type="entry name" value="Pkinase"/>
    <property type="match status" value="1"/>
</dbReference>
<comment type="caution">
    <text evidence="2">The sequence shown here is derived from an EMBL/GenBank/DDBJ whole genome shotgun (WGS) entry which is preliminary data.</text>
</comment>
<dbReference type="Gene3D" id="1.10.510.10">
    <property type="entry name" value="Transferase(Phosphotransferase) domain 1"/>
    <property type="match status" value="1"/>
</dbReference>
<protein>
    <submittedName>
        <fullName evidence="2">Kinase-like protein</fullName>
    </submittedName>
</protein>
<feature type="domain" description="Protein kinase" evidence="1">
    <location>
        <begin position="141"/>
        <end position="449"/>
    </location>
</feature>
<accession>A0AAD9M1G4</accession>
<dbReference type="AlphaFoldDB" id="A0AAD9M1G4"/>
<dbReference type="InterPro" id="IPR000719">
    <property type="entry name" value="Prot_kinase_dom"/>
</dbReference>
<keyword evidence="3" id="KW-1185">Reference proteome</keyword>
<gene>
    <name evidence="2" type="ORF">LX32DRAFT_403062</name>
</gene>
<evidence type="ECO:0000259" key="1">
    <source>
        <dbReference type="PROSITE" id="PS50011"/>
    </source>
</evidence>
<sequence>MLRVLLGSTEDSLVDEIARYVSPADTKCPNCQQYWCTGRRALFATLVLLEKEDTIVNFRDVSTPVCDNTLPLREPQDGGQSAEVEALISILHNWDSQQRELFYHLQWQMKAPYFEMRNVEVLLSRQRQLLPDELVLPWTVKRKLAEHIDGEFSAVHEIQIHQDHHNPAEINSRFALKVFDAKMAPDMAEPTFEKEFNANMKLTHSRVVPLLSAFQHRDKFYLIFPWAAGGSLQDLWQNYDKVQSSPGRTASWYTTLWMMDQCFGIADALAKVHGYNTWENEDDQLSKPQLHQDIKPENIVCCRDNETSQYVLKLTDFGLSVALDRDSSLPHRKIVQSKSYRPPEADIMGSDINQTWDIWCLGCLYLEFVTWVALGWASVEGFRNQRLTEMDDEDVDTNFLPTACVHDVKFCASDPPLMHQIHYFRRPSSTGLLLVAKKLFHRGLFFTLG</sequence>
<dbReference type="InterPro" id="IPR011009">
    <property type="entry name" value="Kinase-like_dom_sf"/>
</dbReference>
<dbReference type="PANTHER" id="PTHR24359">
    <property type="entry name" value="SERINE/THREONINE-PROTEIN KINASE SBK1"/>
    <property type="match status" value="1"/>
</dbReference>
<dbReference type="PROSITE" id="PS50011">
    <property type="entry name" value="PROTEIN_KINASE_DOM"/>
    <property type="match status" value="1"/>
</dbReference>
<dbReference type="EMBL" id="MU842878">
    <property type="protein sequence ID" value="KAK2028467.1"/>
    <property type="molecule type" value="Genomic_DNA"/>
</dbReference>
<dbReference type="SMART" id="SM00220">
    <property type="entry name" value="S_TKc"/>
    <property type="match status" value="1"/>
</dbReference>
<dbReference type="GO" id="GO:0005524">
    <property type="term" value="F:ATP binding"/>
    <property type="evidence" value="ECO:0007669"/>
    <property type="project" value="InterPro"/>
</dbReference>
<dbReference type="CDD" id="cd00180">
    <property type="entry name" value="PKc"/>
    <property type="match status" value="1"/>
</dbReference>
<keyword evidence="2" id="KW-0418">Kinase</keyword>
<dbReference type="SUPFAM" id="SSF56112">
    <property type="entry name" value="Protein kinase-like (PK-like)"/>
    <property type="match status" value="1"/>
</dbReference>
<reference evidence="2" key="1">
    <citation type="submission" date="2021-06" db="EMBL/GenBank/DDBJ databases">
        <title>Comparative genomics, transcriptomics and evolutionary studies reveal genomic signatures of adaptation to plant cell wall in hemibiotrophic fungi.</title>
        <authorList>
            <consortium name="DOE Joint Genome Institute"/>
            <person name="Baroncelli R."/>
            <person name="Diaz J.F."/>
            <person name="Benocci T."/>
            <person name="Peng M."/>
            <person name="Battaglia E."/>
            <person name="Haridas S."/>
            <person name="Andreopoulos W."/>
            <person name="Labutti K."/>
            <person name="Pangilinan J."/>
            <person name="Floch G.L."/>
            <person name="Makela M.R."/>
            <person name="Henrissat B."/>
            <person name="Grigoriev I.V."/>
            <person name="Crouch J.A."/>
            <person name="De Vries R.P."/>
            <person name="Sukno S.A."/>
            <person name="Thon M.R."/>
        </authorList>
    </citation>
    <scope>NUCLEOTIDE SEQUENCE</scope>
    <source>
        <strain evidence="2">MAFF235873</strain>
    </source>
</reference>
<dbReference type="PANTHER" id="PTHR24359:SF1">
    <property type="entry name" value="INHIBITOR OF NUCLEAR FACTOR KAPPA-B KINASE EPSILON SUBUNIT HOMOLOG 1-RELATED"/>
    <property type="match status" value="1"/>
</dbReference>
<dbReference type="Proteomes" id="UP001232148">
    <property type="component" value="Unassembled WGS sequence"/>
</dbReference>
<evidence type="ECO:0000313" key="2">
    <source>
        <dbReference type="EMBL" id="KAK2028467.1"/>
    </source>
</evidence>
<name>A0AAD9M1G4_9PEZI</name>
<evidence type="ECO:0000313" key="3">
    <source>
        <dbReference type="Proteomes" id="UP001232148"/>
    </source>
</evidence>